<protein>
    <submittedName>
        <fullName evidence="2">Protein of uncharacterized function (DUF2752)</fullName>
    </submittedName>
</protein>
<gene>
    <name evidence="2" type="ORF">NCTC11535_00043</name>
</gene>
<dbReference type="EMBL" id="UAPQ01000001">
    <property type="protein sequence ID" value="SPT52395.1"/>
    <property type="molecule type" value="Genomic_DNA"/>
</dbReference>
<evidence type="ECO:0000256" key="1">
    <source>
        <dbReference type="SAM" id="Phobius"/>
    </source>
</evidence>
<keyword evidence="1" id="KW-0812">Transmembrane</keyword>
<sequence>MFHALTGYWCPFCGGTRATVSLLHGDWAAALGWNPIAPLVELLLIGLAARLVYRVLRERLRGLDRVLDAFMSPREALVLGVAVAVFTVLRNTPWLQPWLAFLLGPPTAPLWG</sequence>
<comment type="caution">
    <text evidence="2">The sequence shown here is derived from an EMBL/GenBank/DDBJ whole genome shotgun (WGS) entry which is preliminary data.</text>
</comment>
<evidence type="ECO:0000313" key="3">
    <source>
        <dbReference type="Proteomes" id="UP000250006"/>
    </source>
</evidence>
<keyword evidence="3" id="KW-1185">Reference proteome</keyword>
<keyword evidence="1" id="KW-0472">Membrane</keyword>
<dbReference type="Pfam" id="PF10825">
    <property type="entry name" value="DUF2752"/>
    <property type="match status" value="1"/>
</dbReference>
<feature type="transmembrane region" description="Helical" evidence="1">
    <location>
        <begin position="36"/>
        <end position="56"/>
    </location>
</feature>
<name>A0ABY1VJW1_9ACTO</name>
<organism evidence="2 3">
    <name type="scientific">Actinomyces bovis</name>
    <dbReference type="NCBI Taxonomy" id="1658"/>
    <lineage>
        <taxon>Bacteria</taxon>
        <taxon>Bacillati</taxon>
        <taxon>Actinomycetota</taxon>
        <taxon>Actinomycetes</taxon>
        <taxon>Actinomycetales</taxon>
        <taxon>Actinomycetaceae</taxon>
        <taxon>Actinomyces</taxon>
    </lineage>
</organism>
<reference evidence="2 3" key="1">
    <citation type="submission" date="2018-06" db="EMBL/GenBank/DDBJ databases">
        <authorList>
            <consortium name="Pathogen Informatics"/>
            <person name="Doyle S."/>
        </authorList>
    </citation>
    <scope>NUCLEOTIDE SEQUENCE [LARGE SCALE GENOMIC DNA]</scope>
    <source>
        <strain evidence="2 3">NCTC11535</strain>
    </source>
</reference>
<evidence type="ECO:0000313" key="2">
    <source>
        <dbReference type="EMBL" id="SPT52395.1"/>
    </source>
</evidence>
<keyword evidence="1" id="KW-1133">Transmembrane helix</keyword>
<proteinExistence type="predicted"/>
<accession>A0ABY1VJW1</accession>
<dbReference type="Proteomes" id="UP000250006">
    <property type="component" value="Unassembled WGS sequence"/>
</dbReference>
<dbReference type="InterPro" id="IPR021215">
    <property type="entry name" value="DUF2752"/>
</dbReference>